<evidence type="ECO:0000313" key="1">
    <source>
        <dbReference type="EMBL" id="AIF20839.1"/>
    </source>
</evidence>
<reference evidence="1" key="1">
    <citation type="journal article" date="2014" name="Genome Biol. Evol.">
        <title>Pangenome evidence for extensive interdomain horizontal transfer affecting lineage core and shell genes in uncultured planktonic thaumarchaeota and euryarchaeota.</title>
        <authorList>
            <person name="Deschamps P."/>
            <person name="Zivanovic Y."/>
            <person name="Moreira D."/>
            <person name="Rodriguez-Valera F."/>
            <person name="Lopez-Garcia P."/>
        </authorList>
    </citation>
    <scope>NUCLEOTIDE SEQUENCE</scope>
</reference>
<dbReference type="EMBL" id="KF901177">
    <property type="protein sequence ID" value="AIF20839.1"/>
    <property type="molecule type" value="Genomic_DNA"/>
</dbReference>
<dbReference type="AlphaFoldDB" id="A0A075HYW4"/>
<proteinExistence type="predicted"/>
<name>A0A075HYW4_9ARCH</name>
<accession>A0A075HYW4</accession>
<protein>
    <submittedName>
        <fullName evidence="1">Uncharacterized protein</fullName>
    </submittedName>
</protein>
<organism evidence="1">
    <name type="scientific">uncultured marine thaumarchaeote KM3_95_D02</name>
    <dbReference type="NCBI Taxonomy" id="1456347"/>
    <lineage>
        <taxon>Archaea</taxon>
        <taxon>Nitrososphaerota</taxon>
        <taxon>environmental samples</taxon>
    </lineage>
</organism>
<sequence>MTFAKLVKDEFRQNKTRTLAQLYDALSSNSEVSLEGTTLKHRIRSAIYGLKQANKVELVGKAKYSVTDGFE</sequence>